<dbReference type="EMBL" id="LBUZ01000011">
    <property type="protein sequence ID" value="KKQ75409.1"/>
    <property type="molecule type" value="Genomic_DNA"/>
</dbReference>
<feature type="domain" description="NYN" evidence="1">
    <location>
        <begin position="3"/>
        <end position="178"/>
    </location>
</feature>
<evidence type="ECO:0000313" key="3">
    <source>
        <dbReference type="Proteomes" id="UP000034181"/>
    </source>
</evidence>
<organism evidence="2 3">
    <name type="scientific">Candidatus Woesebacteria bacterium GW2011_GWB1_38_5b</name>
    <dbReference type="NCBI Taxonomy" id="1618569"/>
    <lineage>
        <taxon>Bacteria</taxon>
        <taxon>Candidatus Woeseibacteriota</taxon>
    </lineage>
</organism>
<dbReference type="Gene3D" id="3.40.50.1010">
    <property type="entry name" value="5'-nuclease"/>
    <property type="match status" value="1"/>
</dbReference>
<proteinExistence type="predicted"/>
<evidence type="ECO:0000259" key="1">
    <source>
        <dbReference type="Pfam" id="PF01936"/>
    </source>
</evidence>
<evidence type="ECO:0000313" key="2">
    <source>
        <dbReference type="EMBL" id="KKQ75409.1"/>
    </source>
</evidence>
<reference evidence="2 3" key="1">
    <citation type="journal article" date="2015" name="Nature">
        <title>rRNA introns, odd ribosomes, and small enigmatic genomes across a large radiation of phyla.</title>
        <authorList>
            <person name="Brown C.T."/>
            <person name="Hug L.A."/>
            <person name="Thomas B.C."/>
            <person name="Sharon I."/>
            <person name="Castelle C.J."/>
            <person name="Singh A."/>
            <person name="Wilkins M.J."/>
            <person name="Williams K.H."/>
            <person name="Banfield J.F."/>
        </authorList>
    </citation>
    <scope>NUCLEOTIDE SEQUENCE [LARGE SCALE GENOMIC DNA]</scope>
</reference>
<dbReference type="Proteomes" id="UP000034181">
    <property type="component" value="Unassembled WGS sequence"/>
</dbReference>
<dbReference type="GO" id="GO:0004540">
    <property type="term" value="F:RNA nuclease activity"/>
    <property type="evidence" value="ECO:0007669"/>
    <property type="project" value="InterPro"/>
</dbReference>
<dbReference type="InterPro" id="IPR047140">
    <property type="entry name" value="LabA"/>
</dbReference>
<protein>
    <recommendedName>
        <fullName evidence="1">NYN domain-containing protein</fullName>
    </recommendedName>
</protein>
<dbReference type="PANTHER" id="PTHR35458:SF8">
    <property type="entry name" value="SLR0650 PROTEIN"/>
    <property type="match status" value="1"/>
</dbReference>
<gene>
    <name evidence="2" type="ORF">US96_C0011G0007</name>
</gene>
<sequence length="195" mass="22270">MSKVILFIDGENFTNKIEEVLKSEGVGKYKENLALIDLDKLFKEALKGFEVSRKIFYAAKLHIHPETKKKSEELISFQRKLRNNLIKYGFEFVLAGNVRAQKVGNRLIFREKGVDVRIAVDLVSLSCDRKLETAIICSSDSDLQPAIKEIKNRKTEVVYLGFENNPNKGLAYTANRTILLRNSEVLVSFAKMKKK</sequence>
<dbReference type="PANTHER" id="PTHR35458">
    <property type="entry name" value="SLR0755 PROTEIN"/>
    <property type="match status" value="1"/>
</dbReference>
<dbReference type="InterPro" id="IPR021139">
    <property type="entry name" value="NYN"/>
</dbReference>
<name>A0A0G0MP00_9BACT</name>
<accession>A0A0G0MP00</accession>
<comment type="caution">
    <text evidence="2">The sequence shown here is derived from an EMBL/GenBank/DDBJ whole genome shotgun (WGS) entry which is preliminary data.</text>
</comment>
<dbReference type="Pfam" id="PF01936">
    <property type="entry name" value="NYN"/>
    <property type="match status" value="1"/>
</dbReference>
<dbReference type="AlphaFoldDB" id="A0A0G0MP00"/>